<dbReference type="GO" id="GO:0016740">
    <property type="term" value="F:transferase activity"/>
    <property type="evidence" value="ECO:0007669"/>
    <property type="project" value="UniProtKB-KW"/>
</dbReference>
<dbReference type="SUPFAM" id="SSF51445">
    <property type="entry name" value="(Trans)glycosidases"/>
    <property type="match status" value="1"/>
</dbReference>
<evidence type="ECO:0000313" key="1">
    <source>
        <dbReference type="EMBL" id="EJW91527.1"/>
    </source>
</evidence>
<proteinExistence type="predicted"/>
<dbReference type="EMBL" id="AMCI01008126">
    <property type="protein sequence ID" value="EJW91527.1"/>
    <property type="molecule type" value="Genomic_DNA"/>
</dbReference>
<dbReference type="AlphaFoldDB" id="J9FPN7"/>
<dbReference type="InterPro" id="IPR017853">
    <property type="entry name" value="GH"/>
</dbReference>
<sequence length="129" mass="14487">GQFVSYHVYPYYPDYLDYIEDWSIYGLNRADYAQNQGKYNTYRAYLQMLNNYHTMPVVISEFGVSTGRGMAQRDGNTGRNQGNMSEQDQGQALVIVGQISNHPAATVAACFPGRMNGSSVHGTPCMQWI</sequence>
<accession>J9FPN7</accession>
<protein>
    <submittedName>
        <fullName evidence="1">Glycosyl transferase family 2</fullName>
    </submittedName>
</protein>
<feature type="non-terminal residue" evidence="1">
    <location>
        <position position="1"/>
    </location>
</feature>
<reference evidence="1" key="1">
    <citation type="journal article" date="2012" name="PLoS ONE">
        <title>Gene sets for utilization of primary and secondary nutrition supplies in the distal gut of endangered iberian lynx.</title>
        <authorList>
            <person name="Alcaide M."/>
            <person name="Messina E."/>
            <person name="Richter M."/>
            <person name="Bargiela R."/>
            <person name="Peplies J."/>
            <person name="Huws S.A."/>
            <person name="Newbold C.J."/>
            <person name="Golyshin P.N."/>
            <person name="Simon M.A."/>
            <person name="Lopez G."/>
            <person name="Yakimov M.M."/>
            <person name="Ferrer M."/>
        </authorList>
    </citation>
    <scope>NUCLEOTIDE SEQUENCE</scope>
</reference>
<keyword evidence="1" id="KW-0808">Transferase</keyword>
<comment type="caution">
    <text evidence="1">The sequence shown here is derived from an EMBL/GenBank/DDBJ whole genome shotgun (WGS) entry which is preliminary data.</text>
</comment>
<name>J9FPN7_9ZZZZ</name>
<dbReference type="Gene3D" id="3.20.20.80">
    <property type="entry name" value="Glycosidases"/>
    <property type="match status" value="1"/>
</dbReference>
<organism evidence="1">
    <name type="scientific">gut metagenome</name>
    <dbReference type="NCBI Taxonomy" id="749906"/>
    <lineage>
        <taxon>unclassified sequences</taxon>
        <taxon>metagenomes</taxon>
        <taxon>organismal metagenomes</taxon>
    </lineage>
</organism>
<gene>
    <name evidence="1" type="ORF">EVA_20365</name>
</gene>